<dbReference type="RefSeq" id="WP_176803728.1">
    <property type="nucleotide sequence ID" value="NZ_JABXYJ010000005.1"/>
</dbReference>
<name>A0A850QG96_9BURK</name>
<evidence type="ECO:0000313" key="2">
    <source>
        <dbReference type="Proteomes" id="UP000588051"/>
    </source>
</evidence>
<accession>A0A850QG96</accession>
<reference evidence="1 2" key="1">
    <citation type="submission" date="2020-06" db="EMBL/GenBank/DDBJ databases">
        <authorList>
            <person name="Qiu C."/>
            <person name="Liu Z."/>
        </authorList>
    </citation>
    <scope>NUCLEOTIDE SEQUENCE [LARGE SCALE GENOMIC DNA]</scope>
    <source>
        <strain evidence="1 2">EM 1</strain>
    </source>
</reference>
<dbReference type="EMBL" id="JABXYJ010000005">
    <property type="protein sequence ID" value="NVO78199.1"/>
    <property type="molecule type" value="Genomic_DNA"/>
</dbReference>
<dbReference type="AlphaFoldDB" id="A0A850QG96"/>
<evidence type="ECO:0000313" key="1">
    <source>
        <dbReference type="EMBL" id="NVO78199.1"/>
    </source>
</evidence>
<protein>
    <submittedName>
        <fullName evidence="1">Uncharacterized protein</fullName>
    </submittedName>
</protein>
<dbReference type="Proteomes" id="UP000588051">
    <property type="component" value="Unassembled WGS sequence"/>
</dbReference>
<gene>
    <name evidence="1" type="ORF">HV832_10180</name>
</gene>
<organism evidence="1 2">
    <name type="scientific">Undibacterium oligocarboniphilum</name>
    <dbReference type="NCBI Taxonomy" id="666702"/>
    <lineage>
        <taxon>Bacteria</taxon>
        <taxon>Pseudomonadati</taxon>
        <taxon>Pseudomonadota</taxon>
        <taxon>Betaproteobacteria</taxon>
        <taxon>Burkholderiales</taxon>
        <taxon>Oxalobacteraceae</taxon>
        <taxon>Undibacterium</taxon>
    </lineage>
</organism>
<proteinExistence type="predicted"/>
<keyword evidence="2" id="KW-1185">Reference proteome</keyword>
<sequence length="45" mass="5210">MNRQFWKQFVIALVLFLLGYFTFNSKLFAAELPQPVAVQTSQVDC</sequence>
<comment type="caution">
    <text evidence="1">The sequence shown here is derived from an EMBL/GenBank/DDBJ whole genome shotgun (WGS) entry which is preliminary data.</text>
</comment>